<reference evidence="1" key="1">
    <citation type="submission" date="2019-08" db="EMBL/GenBank/DDBJ databases">
        <authorList>
            <person name="Kucharzyk K."/>
            <person name="Murdoch R.W."/>
            <person name="Higgins S."/>
            <person name="Loffler F."/>
        </authorList>
    </citation>
    <scope>NUCLEOTIDE SEQUENCE</scope>
</reference>
<evidence type="ECO:0000313" key="1">
    <source>
        <dbReference type="EMBL" id="MPN26065.1"/>
    </source>
</evidence>
<gene>
    <name evidence="1" type="ORF">SDC9_173487</name>
</gene>
<name>A0A645GH98_9ZZZZ</name>
<proteinExistence type="predicted"/>
<accession>A0A645GH98</accession>
<organism evidence="1">
    <name type="scientific">bioreactor metagenome</name>
    <dbReference type="NCBI Taxonomy" id="1076179"/>
    <lineage>
        <taxon>unclassified sequences</taxon>
        <taxon>metagenomes</taxon>
        <taxon>ecological metagenomes</taxon>
    </lineage>
</organism>
<dbReference type="AlphaFoldDB" id="A0A645GH98"/>
<protein>
    <submittedName>
        <fullName evidence="1">Uncharacterized protein</fullName>
    </submittedName>
</protein>
<dbReference type="EMBL" id="VSSQ01075476">
    <property type="protein sequence ID" value="MPN26065.1"/>
    <property type="molecule type" value="Genomic_DNA"/>
</dbReference>
<comment type="caution">
    <text evidence="1">The sequence shown here is derived from an EMBL/GenBank/DDBJ whole genome shotgun (WGS) entry which is preliminary data.</text>
</comment>
<sequence length="131" mass="14939">MSRINHHLVEGKPLTLMDGDCPCQPQRILRETAQAVFLYLFCLRIGRITDILPLGAFHLDILILITTDNNTVVVKPIHYTCLTIIETAFLSIVPKEHYLSTGLQFQFWFGGVVLLRIIPFDPGRKLMAFPF</sequence>